<keyword evidence="9" id="KW-1185">Reference proteome</keyword>
<feature type="binding site" evidence="7">
    <location>
        <position position="40"/>
    </location>
    <ligand>
        <name>Fe cation</name>
        <dbReference type="ChEBI" id="CHEBI:24875"/>
        <label>1</label>
    </ligand>
</feature>
<dbReference type="Proteomes" id="UP000019474">
    <property type="component" value="Unassembled WGS sequence"/>
</dbReference>
<proteinExistence type="inferred from homology"/>
<feature type="binding site" evidence="7">
    <location>
        <position position="39"/>
    </location>
    <ligand>
        <name>Fe cation</name>
        <dbReference type="ChEBI" id="CHEBI:24875"/>
        <label>1</label>
    </ligand>
</feature>
<feature type="binding site" evidence="7">
    <location>
        <position position="178"/>
    </location>
    <ligand>
        <name>Fe cation</name>
        <dbReference type="ChEBI" id="CHEBI:24875"/>
        <label>2</label>
    </ligand>
</feature>
<evidence type="ECO:0000256" key="6">
    <source>
        <dbReference type="PIRSR" id="PIRSR004789-50"/>
    </source>
</evidence>
<evidence type="ECO:0000313" key="8">
    <source>
        <dbReference type="EMBL" id="ETO39890.1"/>
    </source>
</evidence>
<evidence type="ECO:0000256" key="3">
    <source>
        <dbReference type="ARBA" id="ARBA00022801"/>
    </source>
</evidence>
<keyword evidence="4" id="KW-0408">Iron</keyword>
<accession>W9EFZ5</accession>
<feature type="binding site" evidence="7">
    <location>
        <position position="180"/>
    </location>
    <ligand>
        <name>Fe cation</name>
        <dbReference type="ChEBI" id="CHEBI:24875"/>
        <label>1</label>
    </ligand>
</feature>
<dbReference type="SUPFAM" id="SSF56300">
    <property type="entry name" value="Metallo-dependent phosphatases"/>
    <property type="match status" value="1"/>
</dbReference>
<feature type="binding site" evidence="7">
    <location>
        <position position="68"/>
    </location>
    <ligand>
        <name>Fe cation</name>
        <dbReference type="ChEBI" id="CHEBI:24875"/>
        <label>2</label>
    </ligand>
</feature>
<dbReference type="GO" id="GO:0004113">
    <property type="term" value="F:2',3'-cyclic-nucleotide 3'-phosphodiesterase activity"/>
    <property type="evidence" value="ECO:0007669"/>
    <property type="project" value="TreeGrafter"/>
</dbReference>
<dbReference type="AlphaFoldDB" id="W9EFZ5"/>
<feature type="binding site" evidence="7">
    <location>
        <position position="153"/>
    </location>
    <ligand>
        <name>Fe cation</name>
        <dbReference type="ChEBI" id="CHEBI:24875"/>
        <label>2</label>
    </ligand>
</feature>
<gene>
    <name evidence="8" type="ORF">B808_1221</name>
</gene>
<dbReference type="InterPro" id="IPR029052">
    <property type="entry name" value="Metallo-depent_PP-like"/>
</dbReference>
<protein>
    <submittedName>
        <fullName evidence="8">Phosphoesterase</fullName>
    </submittedName>
</protein>
<dbReference type="Gene3D" id="3.60.21.10">
    <property type="match status" value="1"/>
</dbReference>
<comment type="caution">
    <text evidence="8">The sequence shown here is derived from an EMBL/GenBank/DDBJ whole genome shotgun (WGS) entry which is preliminary data.</text>
</comment>
<dbReference type="PIRSF" id="PIRSF004789">
    <property type="entry name" value="DR1281"/>
    <property type="match status" value="1"/>
</dbReference>
<comment type="cofactor">
    <cofactor evidence="1">
        <name>Fe(3+)</name>
        <dbReference type="ChEBI" id="CHEBI:29034"/>
    </cofactor>
</comment>
<dbReference type="EMBL" id="ALXG01000049">
    <property type="protein sequence ID" value="ETO39890.1"/>
    <property type="molecule type" value="Genomic_DNA"/>
</dbReference>
<dbReference type="RefSeq" id="WP_035422506.1">
    <property type="nucleotide sequence ID" value="NZ_ALXG01000049.1"/>
</dbReference>
<feature type="binding site" evidence="7">
    <location>
        <position position="39"/>
    </location>
    <ligand>
        <name>Fe cation</name>
        <dbReference type="ChEBI" id="CHEBI:24875"/>
        <label>2</label>
    </ligand>
</feature>
<dbReference type="OrthoDB" id="9801109at2"/>
<evidence type="ECO:0000256" key="2">
    <source>
        <dbReference type="ARBA" id="ARBA00022723"/>
    </source>
</evidence>
<dbReference type="InterPro" id="IPR005235">
    <property type="entry name" value="YmdB-like"/>
</dbReference>
<evidence type="ECO:0000256" key="5">
    <source>
        <dbReference type="ARBA" id="ARBA00061401"/>
    </source>
</evidence>
<dbReference type="PATRIC" id="fig|1221538.3.peg.1227"/>
<dbReference type="NCBIfam" id="TIGR00282">
    <property type="entry name" value="TIGR00282 family metallophosphoesterase"/>
    <property type="match status" value="1"/>
</dbReference>
<evidence type="ECO:0000313" key="9">
    <source>
        <dbReference type="Proteomes" id="UP000019474"/>
    </source>
</evidence>
<dbReference type="PANTHER" id="PTHR36303">
    <property type="entry name" value="2',3'-CYCLIC-NUCLEOTIDE 2'-PHOSPHODIESTERASE"/>
    <property type="match status" value="1"/>
</dbReference>
<keyword evidence="3" id="KW-0378">Hydrolase</keyword>
<evidence type="ECO:0000256" key="1">
    <source>
        <dbReference type="ARBA" id="ARBA00001965"/>
    </source>
</evidence>
<dbReference type="FunFam" id="3.60.21.10:FF:000016">
    <property type="entry name" value="Putative metallophosphoesterase"/>
    <property type="match status" value="1"/>
</dbReference>
<sequence length="269" mass="29380">MQFLFLGDIVGERGMELVSEYLPRLKHDFKPQVTIVNGENVTKTGRGISHKLFKQLMTAGADVVTLGNHAWNNAEIFDFIADTPQLVRPLNYPGDQVPGKGYSILNVNGVQVAVVNLQGRVFMELTDDPFRSLDKLLQEPQLQAVSVIFVDVHAETTSEKKALALYFDGRVTAMIGTHTHVQTTDAQILPRGTAFLTDAGMTGPAEGVIGMTYESVINKFLTARPTRFAVQQAGSGVVSGCLVSVDAKTGLAKRIRPLLISKEHPYQTL</sequence>
<feature type="binding site" evidence="7">
    <location>
        <position position="8"/>
    </location>
    <ligand>
        <name>Fe cation</name>
        <dbReference type="ChEBI" id="CHEBI:24875"/>
        <label>1</label>
    </ligand>
</feature>
<dbReference type="Pfam" id="PF13277">
    <property type="entry name" value="YmdB"/>
    <property type="match status" value="1"/>
</dbReference>
<keyword evidence="2 7" id="KW-0479">Metal-binding</keyword>
<organism evidence="8 9">
    <name type="scientific">Fructilactobacillus florum 8D</name>
    <dbReference type="NCBI Taxonomy" id="1221538"/>
    <lineage>
        <taxon>Bacteria</taxon>
        <taxon>Bacillati</taxon>
        <taxon>Bacillota</taxon>
        <taxon>Bacilli</taxon>
        <taxon>Lactobacillales</taxon>
        <taxon>Lactobacillaceae</taxon>
        <taxon>Fructilactobacillus</taxon>
    </lineage>
</organism>
<comment type="similarity">
    <text evidence="5">Belongs to the YmdB-like family.</text>
</comment>
<dbReference type="GO" id="GO:0046872">
    <property type="term" value="F:metal ion binding"/>
    <property type="evidence" value="ECO:0007669"/>
    <property type="project" value="UniProtKB-KW"/>
</dbReference>
<feature type="active site" description="Proton donor" evidence="6">
    <location>
        <position position="69"/>
    </location>
</feature>
<evidence type="ECO:0000256" key="7">
    <source>
        <dbReference type="PIRSR" id="PIRSR004789-51"/>
    </source>
</evidence>
<name>W9EFZ5_9LACO</name>
<evidence type="ECO:0000256" key="4">
    <source>
        <dbReference type="ARBA" id="ARBA00023004"/>
    </source>
</evidence>
<reference evidence="8 9" key="1">
    <citation type="submission" date="2012-08" db="EMBL/GenBank/DDBJ databases">
        <title>Genome sequencing of Lactobacillus florum 8D.</title>
        <authorList>
            <person name="Kim E.B."/>
            <person name="Marco M.L."/>
        </authorList>
    </citation>
    <scope>NUCLEOTIDE SEQUENCE [LARGE SCALE GENOMIC DNA]</scope>
    <source>
        <strain evidence="8 9">8D</strain>
    </source>
</reference>
<dbReference type="PANTHER" id="PTHR36303:SF1">
    <property type="entry name" value="2',3'-CYCLIC-NUCLEOTIDE 2'-PHOSPHODIESTERASE"/>
    <property type="match status" value="1"/>
</dbReference>